<keyword evidence="5" id="KW-1185">Reference proteome</keyword>
<dbReference type="Proteomes" id="UP000076727">
    <property type="component" value="Unassembled WGS sequence"/>
</dbReference>
<keyword evidence="2" id="KW-0862">Zinc</keyword>
<dbReference type="PROSITE" id="PS50158">
    <property type="entry name" value="ZF_CCHC"/>
    <property type="match status" value="1"/>
</dbReference>
<evidence type="ECO:0000256" key="1">
    <source>
        <dbReference type="ARBA" id="ARBA00022664"/>
    </source>
</evidence>
<evidence type="ECO:0000256" key="2">
    <source>
        <dbReference type="PROSITE-ProRule" id="PRU00047"/>
    </source>
</evidence>
<dbReference type="SUPFAM" id="SSF57756">
    <property type="entry name" value="Retrovirus zinc finger-like domains"/>
    <property type="match status" value="1"/>
</dbReference>
<accession>A0A165MNI5</accession>
<keyword evidence="2" id="KW-0863">Zinc-finger</keyword>
<dbReference type="AlphaFoldDB" id="A0A165MNI5"/>
<dbReference type="GO" id="GO:0008270">
    <property type="term" value="F:zinc ion binding"/>
    <property type="evidence" value="ECO:0007669"/>
    <property type="project" value="UniProtKB-KW"/>
</dbReference>
<gene>
    <name evidence="4" type="ORF">DAEQUDRAFT_768512</name>
</gene>
<proteinExistence type="predicted"/>
<dbReference type="GO" id="GO:0006397">
    <property type="term" value="P:mRNA processing"/>
    <property type="evidence" value="ECO:0007669"/>
    <property type="project" value="UniProtKB-KW"/>
</dbReference>
<dbReference type="GO" id="GO:0003676">
    <property type="term" value="F:nucleic acid binding"/>
    <property type="evidence" value="ECO:0007669"/>
    <property type="project" value="InterPro"/>
</dbReference>
<dbReference type="InterPro" id="IPR001878">
    <property type="entry name" value="Znf_CCHC"/>
</dbReference>
<dbReference type="EMBL" id="KV429098">
    <property type="protein sequence ID" value="KZT65918.1"/>
    <property type="molecule type" value="Genomic_DNA"/>
</dbReference>
<protein>
    <recommendedName>
        <fullName evidence="3">CCHC-type domain-containing protein</fullName>
    </recommendedName>
</protein>
<organism evidence="4 5">
    <name type="scientific">Daedalea quercina L-15889</name>
    <dbReference type="NCBI Taxonomy" id="1314783"/>
    <lineage>
        <taxon>Eukaryota</taxon>
        <taxon>Fungi</taxon>
        <taxon>Dikarya</taxon>
        <taxon>Basidiomycota</taxon>
        <taxon>Agaricomycotina</taxon>
        <taxon>Agaricomycetes</taxon>
        <taxon>Polyporales</taxon>
        <taxon>Fomitopsis</taxon>
    </lineage>
</organism>
<evidence type="ECO:0000313" key="5">
    <source>
        <dbReference type="Proteomes" id="UP000076727"/>
    </source>
</evidence>
<keyword evidence="1" id="KW-0507">mRNA processing</keyword>
<name>A0A165MNI5_9APHY</name>
<evidence type="ECO:0000313" key="4">
    <source>
        <dbReference type="EMBL" id="KZT65918.1"/>
    </source>
</evidence>
<evidence type="ECO:0000259" key="3">
    <source>
        <dbReference type="PROSITE" id="PS50158"/>
    </source>
</evidence>
<dbReference type="InterPro" id="IPR036875">
    <property type="entry name" value="Znf_CCHC_sf"/>
</dbReference>
<reference evidence="4 5" key="1">
    <citation type="journal article" date="2016" name="Mol. Biol. Evol.">
        <title>Comparative Genomics of Early-Diverging Mushroom-Forming Fungi Provides Insights into the Origins of Lignocellulose Decay Capabilities.</title>
        <authorList>
            <person name="Nagy L.G."/>
            <person name="Riley R."/>
            <person name="Tritt A."/>
            <person name="Adam C."/>
            <person name="Daum C."/>
            <person name="Floudas D."/>
            <person name="Sun H."/>
            <person name="Yadav J.S."/>
            <person name="Pangilinan J."/>
            <person name="Larsson K.H."/>
            <person name="Matsuura K."/>
            <person name="Barry K."/>
            <person name="Labutti K."/>
            <person name="Kuo R."/>
            <person name="Ohm R.A."/>
            <person name="Bhattacharya S.S."/>
            <person name="Shirouzu T."/>
            <person name="Yoshinaga Y."/>
            <person name="Martin F.M."/>
            <person name="Grigoriev I.V."/>
            <person name="Hibbett D.S."/>
        </authorList>
    </citation>
    <scope>NUCLEOTIDE SEQUENCE [LARGE SCALE GENOMIC DNA]</scope>
    <source>
        <strain evidence="4 5">L-15889</strain>
    </source>
</reference>
<sequence>MTLTGVRQGRTPTTAFIPKFQTLAVKAKITNDAVLAALFNTMAGCGGGEQRSYQNTGRGSGRLDEPMDIDAMAPKERQCHQELGLCFYCHKQGHLFHQCPERDKKCKENPKRHQPSGPAYVRGLFKDLPIEDRAALFEQLSEDF</sequence>
<feature type="domain" description="CCHC-type" evidence="3">
    <location>
        <begin position="86"/>
        <end position="101"/>
    </location>
</feature>
<keyword evidence="2" id="KW-0479">Metal-binding</keyword>